<dbReference type="Proteomes" id="UP000233551">
    <property type="component" value="Unassembled WGS sequence"/>
</dbReference>
<proteinExistence type="predicted"/>
<evidence type="ECO:0000313" key="2">
    <source>
        <dbReference type="Proteomes" id="UP000233551"/>
    </source>
</evidence>
<evidence type="ECO:0000313" key="1">
    <source>
        <dbReference type="EMBL" id="PKI61022.1"/>
    </source>
</evidence>
<organism evidence="1 2">
    <name type="scientific">Punica granatum</name>
    <name type="common">Pomegranate</name>
    <dbReference type="NCBI Taxonomy" id="22663"/>
    <lineage>
        <taxon>Eukaryota</taxon>
        <taxon>Viridiplantae</taxon>
        <taxon>Streptophyta</taxon>
        <taxon>Embryophyta</taxon>
        <taxon>Tracheophyta</taxon>
        <taxon>Spermatophyta</taxon>
        <taxon>Magnoliopsida</taxon>
        <taxon>eudicotyledons</taxon>
        <taxon>Gunneridae</taxon>
        <taxon>Pentapetalae</taxon>
        <taxon>rosids</taxon>
        <taxon>malvids</taxon>
        <taxon>Myrtales</taxon>
        <taxon>Lythraceae</taxon>
        <taxon>Punica</taxon>
    </lineage>
</organism>
<sequence length="123" mass="13546">MPEWACTMIRELKDGMKQAICVSLTMNEGQEVTHGKVIEERSNKELNPIIHKGYEFAFSYNYGVSSIIGTSAGKSCPPWQPSSSIPYGSLNPVSCVPTIPTYTMAKTYNPTTLVFHLVPQVSS</sequence>
<comment type="caution">
    <text evidence="1">The sequence shown here is derived from an EMBL/GenBank/DDBJ whole genome shotgun (WGS) entry which is preliminary data.</text>
</comment>
<gene>
    <name evidence="1" type="ORF">CRG98_018584</name>
</gene>
<protein>
    <submittedName>
        <fullName evidence="1">Uncharacterized protein</fullName>
    </submittedName>
</protein>
<dbReference type="EMBL" id="PGOL01001087">
    <property type="protein sequence ID" value="PKI61022.1"/>
    <property type="molecule type" value="Genomic_DNA"/>
</dbReference>
<dbReference type="AlphaFoldDB" id="A0A2I0JXN3"/>
<reference evidence="1 2" key="1">
    <citation type="submission" date="2017-11" db="EMBL/GenBank/DDBJ databases">
        <title>De-novo sequencing of pomegranate (Punica granatum L.) genome.</title>
        <authorList>
            <person name="Akparov Z."/>
            <person name="Amiraslanov A."/>
            <person name="Hajiyeva S."/>
            <person name="Abbasov M."/>
            <person name="Kaur K."/>
            <person name="Hamwieh A."/>
            <person name="Solovyev V."/>
            <person name="Salamov A."/>
            <person name="Braich B."/>
            <person name="Kosarev P."/>
            <person name="Mahmoud A."/>
            <person name="Hajiyev E."/>
            <person name="Babayeva S."/>
            <person name="Izzatullayeva V."/>
            <person name="Mammadov A."/>
            <person name="Mammadov A."/>
            <person name="Sharifova S."/>
            <person name="Ojaghi J."/>
            <person name="Eynullazada K."/>
            <person name="Bayramov B."/>
            <person name="Abdulazimova A."/>
            <person name="Shahmuradov I."/>
        </authorList>
    </citation>
    <scope>NUCLEOTIDE SEQUENCE [LARGE SCALE GENOMIC DNA]</scope>
    <source>
        <strain evidence="2">cv. AG2017</strain>
        <tissue evidence="1">Leaf</tissue>
    </source>
</reference>
<name>A0A2I0JXN3_PUNGR</name>
<accession>A0A2I0JXN3</accession>
<keyword evidence="2" id="KW-1185">Reference proteome</keyword>